<dbReference type="InterPro" id="IPR036188">
    <property type="entry name" value="FAD/NAD-bd_sf"/>
</dbReference>
<dbReference type="OrthoDB" id="7777654at2759"/>
<dbReference type="GO" id="GO:0001716">
    <property type="term" value="F:L-amino-acid oxidase activity"/>
    <property type="evidence" value="ECO:0007669"/>
    <property type="project" value="TreeGrafter"/>
</dbReference>
<dbReference type="InterPro" id="IPR050281">
    <property type="entry name" value="Flavin_monoamine_oxidase"/>
</dbReference>
<organism evidence="2 3">
    <name type="scientific">Hebeloma cylindrosporum</name>
    <dbReference type="NCBI Taxonomy" id="76867"/>
    <lineage>
        <taxon>Eukaryota</taxon>
        <taxon>Fungi</taxon>
        <taxon>Dikarya</taxon>
        <taxon>Basidiomycota</taxon>
        <taxon>Agaricomycotina</taxon>
        <taxon>Agaricomycetes</taxon>
        <taxon>Agaricomycetidae</taxon>
        <taxon>Agaricales</taxon>
        <taxon>Agaricineae</taxon>
        <taxon>Hymenogastraceae</taxon>
        <taxon>Hebeloma</taxon>
    </lineage>
</organism>
<dbReference type="PANTHER" id="PTHR10742:SF342">
    <property type="entry name" value="AMINE OXIDASE"/>
    <property type="match status" value="1"/>
</dbReference>
<sequence length="545" mass="60819">MLQSLGVPFEIIEASDRIGGRLYTHKFENGGEYDYYDVGAMRYPLPKSDEEGNYEPGVMQRLGQLFTYLGMHNQLIPYYFKSDKSPGFQYFNGIRARIGQGNNFGAPSLGINSTLIEIGVSNVVNDAIGPFARVLYDDLQNHTTTGWDTMMRNDAYSTRAYLSFKYIPSASFGLEPEHLPTRVVNWLETFDKSTGWYDRALSETVLEAIAFGEAGDGQVDWKCIDGGSHVLPDTIAAFLHKKGGNAFVMNASVTAIGLENPNKEDSPMVVVAGGQKRKYSHVISTLPLPVLRTVDLKDSKLDIVQSNALRKLQYGPSIKIGILFKEPWWTTGQDKNGEKFDLVGGQSYTDLPIRTVVYPSYGVNTNAPSNTLIASYCWTNDAERMGSLIGTGKKTYEEQLEHLVLSNLAAVHNTDYQYLKDRLVDVHSWDWNHNPLTMGAFAFFGPGDFQDLYTSLNRPAANGKLHFAGEALSVRHAWVVGALDSAWRAVYNYLYVTDPAKLPKFFALWGKNAEWFEQPGDGKEPNSDNSLLEKFVRRTHGTVSV</sequence>
<dbReference type="AlphaFoldDB" id="A0A0C2XW12"/>
<dbReference type="STRING" id="686832.A0A0C2XW12"/>
<evidence type="ECO:0000313" key="2">
    <source>
        <dbReference type="EMBL" id="KIM41848.1"/>
    </source>
</evidence>
<dbReference type="Proteomes" id="UP000053424">
    <property type="component" value="Unassembled WGS sequence"/>
</dbReference>
<keyword evidence="3" id="KW-1185">Reference proteome</keyword>
<proteinExistence type="predicted"/>
<reference evidence="2 3" key="1">
    <citation type="submission" date="2014-04" db="EMBL/GenBank/DDBJ databases">
        <authorList>
            <consortium name="DOE Joint Genome Institute"/>
            <person name="Kuo A."/>
            <person name="Gay G."/>
            <person name="Dore J."/>
            <person name="Kohler A."/>
            <person name="Nagy L.G."/>
            <person name="Floudas D."/>
            <person name="Copeland A."/>
            <person name="Barry K.W."/>
            <person name="Cichocki N."/>
            <person name="Veneault-Fourrey C."/>
            <person name="LaButti K."/>
            <person name="Lindquist E.A."/>
            <person name="Lipzen A."/>
            <person name="Lundell T."/>
            <person name="Morin E."/>
            <person name="Murat C."/>
            <person name="Sun H."/>
            <person name="Tunlid A."/>
            <person name="Henrissat B."/>
            <person name="Grigoriev I.V."/>
            <person name="Hibbett D.S."/>
            <person name="Martin F."/>
            <person name="Nordberg H.P."/>
            <person name="Cantor M.N."/>
            <person name="Hua S.X."/>
        </authorList>
    </citation>
    <scope>NUCLEOTIDE SEQUENCE [LARGE SCALE GENOMIC DNA]</scope>
    <source>
        <strain evidence="3">h7</strain>
    </source>
</reference>
<dbReference type="Pfam" id="PF01593">
    <property type="entry name" value="Amino_oxidase"/>
    <property type="match status" value="1"/>
</dbReference>
<dbReference type="SUPFAM" id="SSF54373">
    <property type="entry name" value="FAD-linked reductases, C-terminal domain"/>
    <property type="match status" value="1"/>
</dbReference>
<protein>
    <recommendedName>
        <fullName evidence="1">Amine oxidase domain-containing protein</fullName>
    </recommendedName>
</protein>
<dbReference type="PANTHER" id="PTHR10742">
    <property type="entry name" value="FLAVIN MONOAMINE OXIDASE"/>
    <property type="match status" value="1"/>
</dbReference>
<dbReference type="EMBL" id="KN831779">
    <property type="protein sequence ID" value="KIM41848.1"/>
    <property type="molecule type" value="Genomic_DNA"/>
</dbReference>
<dbReference type="Gene3D" id="1.10.10.1620">
    <property type="match status" value="1"/>
</dbReference>
<accession>A0A0C2XW12</accession>
<name>A0A0C2XW12_HEBCY</name>
<reference evidence="3" key="2">
    <citation type="submission" date="2015-01" db="EMBL/GenBank/DDBJ databases">
        <title>Evolutionary Origins and Diversification of the Mycorrhizal Mutualists.</title>
        <authorList>
            <consortium name="DOE Joint Genome Institute"/>
            <consortium name="Mycorrhizal Genomics Consortium"/>
            <person name="Kohler A."/>
            <person name="Kuo A."/>
            <person name="Nagy L.G."/>
            <person name="Floudas D."/>
            <person name="Copeland A."/>
            <person name="Barry K.W."/>
            <person name="Cichocki N."/>
            <person name="Veneault-Fourrey C."/>
            <person name="LaButti K."/>
            <person name="Lindquist E.A."/>
            <person name="Lipzen A."/>
            <person name="Lundell T."/>
            <person name="Morin E."/>
            <person name="Murat C."/>
            <person name="Riley R."/>
            <person name="Ohm R."/>
            <person name="Sun H."/>
            <person name="Tunlid A."/>
            <person name="Henrissat B."/>
            <person name="Grigoriev I.V."/>
            <person name="Hibbett D.S."/>
            <person name="Martin F."/>
        </authorList>
    </citation>
    <scope>NUCLEOTIDE SEQUENCE [LARGE SCALE GENOMIC DNA]</scope>
    <source>
        <strain evidence="3">h7</strain>
    </source>
</reference>
<dbReference type="HOGENOM" id="CLU_004498_8_1_1"/>
<dbReference type="Gene3D" id="3.90.660.10">
    <property type="match status" value="1"/>
</dbReference>
<feature type="domain" description="Amine oxidase" evidence="1">
    <location>
        <begin position="2"/>
        <end position="490"/>
    </location>
</feature>
<dbReference type="GO" id="GO:0009063">
    <property type="term" value="P:amino acid catabolic process"/>
    <property type="evidence" value="ECO:0007669"/>
    <property type="project" value="TreeGrafter"/>
</dbReference>
<evidence type="ECO:0000259" key="1">
    <source>
        <dbReference type="Pfam" id="PF01593"/>
    </source>
</evidence>
<evidence type="ECO:0000313" key="3">
    <source>
        <dbReference type="Proteomes" id="UP000053424"/>
    </source>
</evidence>
<dbReference type="SUPFAM" id="SSF51905">
    <property type="entry name" value="FAD/NAD(P)-binding domain"/>
    <property type="match status" value="1"/>
</dbReference>
<gene>
    <name evidence="2" type="ORF">M413DRAFT_18769</name>
</gene>
<dbReference type="InterPro" id="IPR002937">
    <property type="entry name" value="Amino_oxidase"/>
</dbReference>